<protein>
    <recommendedName>
        <fullName evidence="3">Zinc-ribbon domain-containing protein</fullName>
    </recommendedName>
</protein>
<proteinExistence type="predicted"/>
<name>A0ABN9XYB5_9DINO</name>
<evidence type="ECO:0000313" key="1">
    <source>
        <dbReference type="EMBL" id="CAK0903301.1"/>
    </source>
</evidence>
<reference evidence="1" key="1">
    <citation type="submission" date="2023-10" db="EMBL/GenBank/DDBJ databases">
        <authorList>
            <person name="Chen Y."/>
            <person name="Shah S."/>
            <person name="Dougan E. K."/>
            <person name="Thang M."/>
            <person name="Chan C."/>
        </authorList>
    </citation>
    <scope>NUCLEOTIDE SEQUENCE [LARGE SCALE GENOMIC DNA]</scope>
</reference>
<keyword evidence="2" id="KW-1185">Reference proteome</keyword>
<comment type="caution">
    <text evidence="1">The sequence shown here is derived from an EMBL/GenBank/DDBJ whole genome shotgun (WGS) entry which is preliminary data.</text>
</comment>
<organism evidence="1 2">
    <name type="scientific">Prorocentrum cordatum</name>
    <dbReference type="NCBI Taxonomy" id="2364126"/>
    <lineage>
        <taxon>Eukaryota</taxon>
        <taxon>Sar</taxon>
        <taxon>Alveolata</taxon>
        <taxon>Dinophyceae</taxon>
        <taxon>Prorocentrales</taxon>
        <taxon>Prorocentraceae</taxon>
        <taxon>Prorocentrum</taxon>
    </lineage>
</organism>
<accession>A0ABN9XYB5</accession>
<gene>
    <name evidence="1" type="ORF">PCOR1329_LOCUS79651</name>
</gene>
<dbReference type="EMBL" id="CAUYUJ010021201">
    <property type="protein sequence ID" value="CAK0903301.1"/>
    <property type="molecule type" value="Genomic_DNA"/>
</dbReference>
<dbReference type="Proteomes" id="UP001189429">
    <property type="component" value="Unassembled WGS sequence"/>
</dbReference>
<sequence>MTMPMQEAPSPFVGMAVSPQAPGPRMVTCQNCGNECSSEHRFCAFCGSVIGGGGGGASSGAMPQHAAAMSHHAAAMPQMRQEAPEFMMPWGGPSLGPPMGPSQPFDRVVNSPWQQHHNFEAPDESRAWPGVPAVPPTQGGGGADSYYDSVNDEMDVVRGRMMLLAALKDMESREAAGGRG</sequence>
<evidence type="ECO:0000313" key="2">
    <source>
        <dbReference type="Proteomes" id="UP001189429"/>
    </source>
</evidence>
<evidence type="ECO:0008006" key="3">
    <source>
        <dbReference type="Google" id="ProtNLM"/>
    </source>
</evidence>